<proteinExistence type="predicted"/>
<dbReference type="SUPFAM" id="SSF51905">
    <property type="entry name" value="FAD/NAD(P)-binding domain"/>
    <property type="match status" value="3"/>
</dbReference>
<comment type="caution">
    <text evidence="1">The sequence shown here is derived from an EMBL/GenBank/DDBJ whole genome shotgun (WGS) entry which is preliminary data.</text>
</comment>
<reference evidence="1 2" key="1">
    <citation type="journal article" date="2019" name="Emerg. Microbes Infect.">
        <title>Comprehensive subspecies identification of 175 nontuberculous mycobacteria species based on 7547 genomic profiles.</title>
        <authorList>
            <person name="Matsumoto Y."/>
            <person name="Kinjo T."/>
            <person name="Motooka D."/>
            <person name="Nabeya D."/>
            <person name="Jung N."/>
            <person name="Uechi K."/>
            <person name="Horii T."/>
            <person name="Iida T."/>
            <person name="Fujita J."/>
            <person name="Nakamura S."/>
        </authorList>
    </citation>
    <scope>NUCLEOTIDE SEQUENCE [LARGE SCALE GENOMIC DNA]</scope>
    <source>
        <strain evidence="1 2">JCM 17322</strain>
    </source>
</reference>
<dbReference type="PRINTS" id="PR00469">
    <property type="entry name" value="PNDRDTASEII"/>
</dbReference>
<keyword evidence="1" id="KW-0560">Oxidoreductase</keyword>
<sequence>MGYDPGGTEVRFVVIGAGMAGILSAIKLREAGFSDITVYEKADRLGGTWRENTYPGISCDVPSHLYTYTFAPNPEWSHTFAPGPEILAYFEAVARRHGVDRLIRYGQEVCRLDHDGTRWRVTTSTGEQDAADVVIAATGVLHHPRYPDIDGLDEFAGRVFHSARWDHSVPLAGARLGVIGTGSSAVQITGAVTDVVAEFFLFQRTPQWILPVDNPPIPEADRARYRADPSALTALRTELNAGFIQSFANAVVDADSAALKKLENAARANLEDSVTDPGLREKLRPDYRAGCKRLIISANFYQAIQRPNAHLITEPIERVEPEGVRTADGVLHRLDVLVLATGFQVDRFLRPMQVRGRAGVCLDEMWTPRPYAYLSVSVPDFPNLFMLNGPNGPVGNFSLIDVAEAQFGYLIQLIELLARGRYSQISASHHATSRFEAERVEAARKTVWVTGCRSWYLDDRGVPVAWPWSFTRFQEAMARPDLADYELI</sequence>
<dbReference type="Gene3D" id="3.50.50.60">
    <property type="entry name" value="FAD/NAD(P)-binding domain"/>
    <property type="match status" value="2"/>
</dbReference>
<dbReference type="EMBL" id="BLKW01000004">
    <property type="protein sequence ID" value="GFG75611.1"/>
    <property type="molecule type" value="Genomic_DNA"/>
</dbReference>
<keyword evidence="1" id="KW-0503">Monooxygenase</keyword>
<organism evidence="1 2">
    <name type="scientific">Mycobacterium botniense</name>
    <dbReference type="NCBI Taxonomy" id="84962"/>
    <lineage>
        <taxon>Bacteria</taxon>
        <taxon>Bacillati</taxon>
        <taxon>Actinomycetota</taxon>
        <taxon>Actinomycetes</taxon>
        <taxon>Mycobacteriales</taxon>
        <taxon>Mycobacteriaceae</taxon>
        <taxon>Mycobacterium</taxon>
    </lineage>
</organism>
<evidence type="ECO:0000313" key="1">
    <source>
        <dbReference type="EMBL" id="GFG75611.1"/>
    </source>
</evidence>
<accession>A0A7I9Y0L3</accession>
<gene>
    <name evidence="1" type="ORF">MBOT_29760</name>
</gene>
<evidence type="ECO:0000313" key="2">
    <source>
        <dbReference type="Proteomes" id="UP000465361"/>
    </source>
</evidence>
<dbReference type="Pfam" id="PF13738">
    <property type="entry name" value="Pyr_redox_3"/>
    <property type="match status" value="1"/>
</dbReference>
<dbReference type="PANTHER" id="PTHR42877:SF4">
    <property type="entry name" value="FAD_NAD(P)-BINDING DOMAIN-CONTAINING PROTEIN-RELATED"/>
    <property type="match status" value="1"/>
</dbReference>
<dbReference type="Proteomes" id="UP000465361">
    <property type="component" value="Unassembled WGS sequence"/>
</dbReference>
<protein>
    <submittedName>
        <fullName evidence="1">Putative monooxygenase</fullName>
    </submittedName>
</protein>
<dbReference type="InterPro" id="IPR051209">
    <property type="entry name" value="FAD-bind_Monooxygenase_sf"/>
</dbReference>
<dbReference type="GO" id="GO:0004497">
    <property type="term" value="F:monooxygenase activity"/>
    <property type="evidence" value="ECO:0007669"/>
    <property type="project" value="UniProtKB-KW"/>
</dbReference>
<dbReference type="RefSeq" id="WP_163758438.1">
    <property type="nucleotide sequence ID" value="NZ_BLKW01000004.1"/>
</dbReference>
<name>A0A7I9Y0L3_9MYCO</name>
<dbReference type="AlphaFoldDB" id="A0A7I9Y0L3"/>
<dbReference type="PANTHER" id="PTHR42877">
    <property type="entry name" value="L-ORNITHINE N(5)-MONOOXYGENASE-RELATED"/>
    <property type="match status" value="1"/>
</dbReference>
<keyword evidence="2" id="KW-1185">Reference proteome</keyword>
<dbReference type="InterPro" id="IPR036188">
    <property type="entry name" value="FAD/NAD-bd_sf"/>
</dbReference>